<dbReference type="InterPro" id="IPR051606">
    <property type="entry name" value="Polyketide_Oxido-like"/>
</dbReference>
<sequence>MKILILGAAGQIARVATQELLARTDATLTLYARNAARRLGPETDRTRILTGDVLDTATLASAMTGQDLVYANLWGAMEAQAKAIVAAMQAAGVGRVIFISSMGIYDEVPGERPARSSIPIVPRRASSKPRV</sequence>
<dbReference type="InterPro" id="IPR016040">
    <property type="entry name" value="NAD(P)-bd_dom"/>
</dbReference>
<accession>D5AVL9</accession>
<name>D5AVL9_RHOCB</name>
<dbReference type="Pfam" id="PF13460">
    <property type="entry name" value="NAD_binding_10"/>
    <property type="match status" value="1"/>
</dbReference>
<dbReference type="PANTHER" id="PTHR43355">
    <property type="entry name" value="FLAVIN REDUCTASE (NADPH)"/>
    <property type="match status" value="1"/>
</dbReference>
<geneLocation type="plasmid" evidence="3 4">
    <name>pRCB133</name>
</geneLocation>
<reference evidence="3 4" key="2">
    <citation type="journal article" date="2010" name="J. Bacteriol.">
        <title>Complete genome sequence of the photosynthetic purple nonsulfur bacterium Rhodobacter capsulatus SB 1003.</title>
        <authorList>
            <person name="Strnad H."/>
            <person name="Lapidus A."/>
            <person name="Paces J."/>
            <person name="Ulbrich P."/>
            <person name="Vlcek C."/>
            <person name="Paces V."/>
            <person name="Haselkorn R."/>
        </authorList>
    </citation>
    <scope>NUCLEOTIDE SEQUENCE [LARGE SCALE GENOMIC DNA]</scope>
    <source>
        <strain evidence="4">ATCC BAA-309 / NBRC 16581 / SB1003</strain>
        <plasmid evidence="3 4">pRCB133</plasmid>
    </source>
</reference>
<keyword evidence="4" id="KW-1185">Reference proteome</keyword>
<dbReference type="SUPFAM" id="SSF51735">
    <property type="entry name" value="NAD(P)-binding Rossmann-fold domains"/>
    <property type="match status" value="1"/>
</dbReference>
<evidence type="ECO:0000313" key="3">
    <source>
        <dbReference type="EMBL" id="ADE87354.1"/>
    </source>
</evidence>
<feature type="domain" description="NAD(P)-binding" evidence="2">
    <location>
        <begin position="7"/>
        <end position="114"/>
    </location>
</feature>
<evidence type="ECO:0000313" key="4">
    <source>
        <dbReference type="Proteomes" id="UP000002361"/>
    </source>
</evidence>
<feature type="region of interest" description="Disordered" evidence="1">
    <location>
        <begin position="110"/>
        <end position="131"/>
    </location>
</feature>
<dbReference type="HOGENOM" id="CLU_025711_6_2_5"/>
<proteinExistence type="predicted"/>
<protein>
    <submittedName>
        <fullName evidence="3">NAD-dependent epimerase/dehydratase family protein</fullName>
    </submittedName>
</protein>
<evidence type="ECO:0000259" key="2">
    <source>
        <dbReference type="Pfam" id="PF13460"/>
    </source>
</evidence>
<reference key="1">
    <citation type="submission" date="2008-12" db="EMBL/GenBank/DDBJ databases">
        <title>Complete genome sequence of Rhodobacter capsulatus SB1003.</title>
        <authorList>
            <person name="Strnad H."/>
            <person name="Lapidus A."/>
            <person name="Vlcek C."/>
            <person name="Ulbrich P."/>
            <person name="Paces J."/>
            <person name="Maltsev N."/>
            <person name="Kumar V."/>
            <person name="Kogan Y."/>
            <person name="Milgram A."/>
            <person name="Rebrekov D."/>
            <person name="Mazur M."/>
            <person name="Cox R."/>
            <person name="Kyrpides N."/>
            <person name="Kolar M."/>
            <person name="Sachova J."/>
            <person name="Ridl J."/>
            <person name="Ivanova N."/>
            <person name="Kapatral V."/>
            <person name="Los T."/>
            <person name="Lykidis A."/>
            <person name="Mikhailova N."/>
            <person name="Reznik G."/>
            <person name="Vasieva O."/>
            <person name="Fonstein M."/>
            <person name="Paces V."/>
            <person name="Haselkorn R."/>
        </authorList>
    </citation>
    <scope>NUCLEOTIDE SEQUENCE</scope>
    <source>
        <strain>SB1003</strain>
    </source>
</reference>
<dbReference type="EMBL" id="CP001313">
    <property type="protein sequence ID" value="ADE87354.1"/>
    <property type="molecule type" value="Genomic_DNA"/>
</dbReference>
<dbReference type="InterPro" id="IPR036291">
    <property type="entry name" value="NAD(P)-bd_dom_sf"/>
</dbReference>
<dbReference type="GO" id="GO:0042602">
    <property type="term" value="F:riboflavin reductase (NADPH) activity"/>
    <property type="evidence" value="ECO:0007669"/>
    <property type="project" value="TreeGrafter"/>
</dbReference>
<dbReference type="AlphaFoldDB" id="D5AVL9"/>
<dbReference type="PANTHER" id="PTHR43355:SF2">
    <property type="entry name" value="FLAVIN REDUCTASE (NADPH)"/>
    <property type="match status" value="1"/>
</dbReference>
<dbReference type="GO" id="GO:0004074">
    <property type="term" value="F:biliverdin reductase [NAD(P)H] activity"/>
    <property type="evidence" value="ECO:0007669"/>
    <property type="project" value="TreeGrafter"/>
</dbReference>
<dbReference type="KEGG" id="rcp:RCAP_rcp00098"/>
<evidence type="ECO:0000256" key="1">
    <source>
        <dbReference type="SAM" id="MobiDB-lite"/>
    </source>
</evidence>
<dbReference type="Gene3D" id="3.40.50.720">
    <property type="entry name" value="NAD(P)-binding Rossmann-like Domain"/>
    <property type="match status" value="1"/>
</dbReference>
<keyword evidence="3" id="KW-0614">Plasmid</keyword>
<organism evidence="3 4">
    <name type="scientific">Rhodobacter capsulatus (strain ATCC BAA-309 / NBRC 16581 / SB1003)</name>
    <dbReference type="NCBI Taxonomy" id="272942"/>
    <lineage>
        <taxon>Bacteria</taxon>
        <taxon>Pseudomonadati</taxon>
        <taxon>Pseudomonadota</taxon>
        <taxon>Alphaproteobacteria</taxon>
        <taxon>Rhodobacterales</taxon>
        <taxon>Rhodobacter group</taxon>
        <taxon>Rhodobacter</taxon>
    </lineage>
</organism>
<gene>
    <name evidence="3" type="ordered locus">RCAP_rcp00098</name>
</gene>
<dbReference type="Proteomes" id="UP000002361">
    <property type="component" value="Plasmid pRCB133"/>
</dbReference>